<dbReference type="Pfam" id="PF13180">
    <property type="entry name" value="PDZ_2"/>
    <property type="match status" value="1"/>
</dbReference>
<feature type="domain" description="Lon proteolytic" evidence="3">
    <location>
        <begin position="261"/>
        <end position="356"/>
    </location>
</feature>
<dbReference type="EMBL" id="CAFBMM010000012">
    <property type="protein sequence ID" value="CAB4900261.1"/>
    <property type="molecule type" value="Genomic_DNA"/>
</dbReference>
<proteinExistence type="predicted"/>
<dbReference type="AlphaFoldDB" id="A0A6J7MJ67"/>
<dbReference type="Gene3D" id="3.30.230.10">
    <property type="match status" value="1"/>
</dbReference>
<keyword evidence="1" id="KW-0472">Membrane</keyword>
<feature type="transmembrane region" description="Helical" evidence="1">
    <location>
        <begin position="28"/>
        <end position="51"/>
    </location>
</feature>
<dbReference type="GO" id="GO:0004252">
    <property type="term" value="F:serine-type endopeptidase activity"/>
    <property type="evidence" value="ECO:0007669"/>
    <property type="project" value="InterPro"/>
</dbReference>
<dbReference type="EMBL" id="CAFBPQ010000021">
    <property type="protein sequence ID" value="CAB5023825.1"/>
    <property type="molecule type" value="Genomic_DNA"/>
</dbReference>
<dbReference type="Pfam" id="PF05362">
    <property type="entry name" value="Lon_C"/>
    <property type="match status" value="1"/>
</dbReference>
<evidence type="ECO:0000313" key="5">
    <source>
        <dbReference type="EMBL" id="CAB4900261.1"/>
    </source>
</evidence>
<dbReference type="InterPro" id="IPR014721">
    <property type="entry name" value="Ribsml_uS5_D2-typ_fold_subgr"/>
</dbReference>
<keyword evidence="1" id="KW-1133">Transmembrane helix</keyword>
<organism evidence="6">
    <name type="scientific">freshwater metagenome</name>
    <dbReference type="NCBI Taxonomy" id="449393"/>
    <lineage>
        <taxon>unclassified sequences</taxon>
        <taxon>metagenomes</taxon>
        <taxon>ecological metagenomes</taxon>
    </lineage>
</organism>
<dbReference type="SUPFAM" id="SSF54211">
    <property type="entry name" value="Ribosomal protein S5 domain 2-like"/>
    <property type="match status" value="1"/>
</dbReference>
<dbReference type="InterPro" id="IPR020568">
    <property type="entry name" value="Ribosomal_Su5_D2-typ_SF"/>
</dbReference>
<dbReference type="GO" id="GO:0005524">
    <property type="term" value="F:ATP binding"/>
    <property type="evidence" value="ECO:0007669"/>
    <property type="project" value="InterPro"/>
</dbReference>
<sequence length="356" mass="37566">MANLGSGVDSASVISEESSSKRLARKRLGLIIAGAISAMVIMAIFIALIVVRVPYVIIAPGSATLLDKSIIQIPDNKTYPHAGGVLYLTVRVSDGDPSVLRWLLAKVDDDVSIEPREEVIGCATYSESDRLNEALMDQAQNSSRVAALTHLGYTVGVSSTTVYVTNVGCDDPAFGKLQLGDEIVSIDGEVLNDAAEVKSAVQAHAPGEIVELIVRRDEDELPVSVKLAEKEGMGYLGIFAETINEWQFPVDIRIDTDRVSGPSAGLAFSLAIIDELSPENITNGRRVAVTGSIRPDGIVGPVGGVAQKAITARASGAKIMLVPKGDAKIARRAIEGGELKIVVVDSLTEALAALKK</sequence>
<evidence type="ECO:0000259" key="3">
    <source>
        <dbReference type="PROSITE" id="PS51786"/>
    </source>
</evidence>
<reference evidence="6" key="1">
    <citation type="submission" date="2020-05" db="EMBL/GenBank/DDBJ databases">
        <authorList>
            <person name="Chiriac C."/>
            <person name="Salcher M."/>
            <person name="Ghai R."/>
            <person name="Kavagutti S V."/>
        </authorList>
    </citation>
    <scope>NUCLEOTIDE SEQUENCE</scope>
</reference>
<dbReference type="EMBL" id="CAEZYK010000027">
    <property type="protein sequence ID" value="CAB4721298.1"/>
    <property type="molecule type" value="Genomic_DNA"/>
</dbReference>
<dbReference type="GO" id="GO:0006508">
    <property type="term" value="P:proteolysis"/>
    <property type="evidence" value="ECO:0007669"/>
    <property type="project" value="InterPro"/>
</dbReference>
<dbReference type="InterPro" id="IPR001478">
    <property type="entry name" value="PDZ"/>
</dbReference>
<dbReference type="SUPFAM" id="SSF50156">
    <property type="entry name" value="PDZ domain-like"/>
    <property type="match status" value="1"/>
</dbReference>
<dbReference type="PROSITE" id="PS50106">
    <property type="entry name" value="PDZ"/>
    <property type="match status" value="1"/>
</dbReference>
<gene>
    <name evidence="4" type="ORF">UFOPK2683_00640</name>
    <name evidence="5" type="ORF">UFOPK3605_00443</name>
    <name evidence="6" type="ORF">UFOPK3897_01094</name>
    <name evidence="7" type="ORF">UFOPK4121_00826</name>
</gene>
<keyword evidence="1" id="KW-0812">Transmembrane</keyword>
<dbReference type="GO" id="GO:0004176">
    <property type="term" value="F:ATP-dependent peptidase activity"/>
    <property type="evidence" value="ECO:0007669"/>
    <property type="project" value="InterPro"/>
</dbReference>
<dbReference type="InterPro" id="IPR036034">
    <property type="entry name" value="PDZ_sf"/>
</dbReference>
<dbReference type="PANTHER" id="PTHR10046">
    <property type="entry name" value="ATP DEPENDENT LON PROTEASE FAMILY MEMBER"/>
    <property type="match status" value="1"/>
</dbReference>
<dbReference type="InterPro" id="IPR008269">
    <property type="entry name" value="Lon_proteolytic"/>
</dbReference>
<name>A0A6J7MJ67_9ZZZZ</name>
<dbReference type="InterPro" id="IPR027065">
    <property type="entry name" value="Lon_Prtase"/>
</dbReference>
<dbReference type="PROSITE" id="PS51786">
    <property type="entry name" value="LON_PROTEOLYTIC"/>
    <property type="match status" value="1"/>
</dbReference>
<accession>A0A6J7MJ67</accession>
<dbReference type="EMBL" id="CAFBOF010000024">
    <property type="protein sequence ID" value="CAB4980676.1"/>
    <property type="molecule type" value="Genomic_DNA"/>
</dbReference>
<evidence type="ECO:0000256" key="1">
    <source>
        <dbReference type="SAM" id="Phobius"/>
    </source>
</evidence>
<feature type="domain" description="PDZ" evidence="2">
    <location>
        <begin position="133"/>
        <end position="218"/>
    </location>
</feature>
<evidence type="ECO:0000313" key="4">
    <source>
        <dbReference type="EMBL" id="CAB4721298.1"/>
    </source>
</evidence>
<evidence type="ECO:0000313" key="6">
    <source>
        <dbReference type="EMBL" id="CAB4980676.1"/>
    </source>
</evidence>
<evidence type="ECO:0000313" key="7">
    <source>
        <dbReference type="EMBL" id="CAB5023825.1"/>
    </source>
</evidence>
<protein>
    <submittedName>
        <fullName evidence="6">Unannotated protein</fullName>
    </submittedName>
</protein>
<dbReference type="GO" id="GO:0030163">
    <property type="term" value="P:protein catabolic process"/>
    <property type="evidence" value="ECO:0007669"/>
    <property type="project" value="InterPro"/>
</dbReference>
<evidence type="ECO:0000259" key="2">
    <source>
        <dbReference type="PROSITE" id="PS50106"/>
    </source>
</evidence>